<dbReference type="RefSeq" id="WP_222508396.1">
    <property type="nucleotide sequence ID" value="NZ_JAHVJA010000004.1"/>
</dbReference>
<evidence type="ECO:0000313" key="2">
    <source>
        <dbReference type="EMBL" id="MBY6139995.1"/>
    </source>
</evidence>
<dbReference type="SUPFAM" id="SSF51120">
    <property type="entry name" value="beta-Roll"/>
    <property type="match status" value="1"/>
</dbReference>
<feature type="region of interest" description="Disordered" evidence="1">
    <location>
        <begin position="23"/>
        <end position="67"/>
    </location>
</feature>
<evidence type="ECO:0000256" key="1">
    <source>
        <dbReference type="SAM" id="MobiDB-lite"/>
    </source>
</evidence>
<gene>
    <name evidence="2" type="ORF">KUV26_11155</name>
</gene>
<reference evidence="2 3" key="1">
    <citation type="submission" date="2021-06" db="EMBL/GenBank/DDBJ databases">
        <title>50 bacteria genomes isolated from Dapeng, Shenzhen, China.</title>
        <authorList>
            <person name="Zheng W."/>
            <person name="Yu S."/>
            <person name="Huang Y."/>
        </authorList>
    </citation>
    <scope>NUCLEOTIDE SEQUENCE [LARGE SCALE GENOMIC DNA]</scope>
    <source>
        <strain evidence="2 3">DP1N14-2</strain>
    </source>
</reference>
<proteinExistence type="predicted"/>
<protein>
    <recommendedName>
        <fullName evidence="4">Calcium-binding protein</fullName>
    </recommendedName>
</protein>
<dbReference type="Pfam" id="PF00353">
    <property type="entry name" value="HemolysinCabind"/>
    <property type="match status" value="2"/>
</dbReference>
<accession>A0ABS7NFK2</accession>
<name>A0ABS7NFK2_9RHOB</name>
<dbReference type="EMBL" id="JAHVJA010000004">
    <property type="protein sequence ID" value="MBY6139995.1"/>
    <property type="molecule type" value="Genomic_DNA"/>
</dbReference>
<evidence type="ECO:0000313" key="3">
    <source>
        <dbReference type="Proteomes" id="UP000766629"/>
    </source>
</evidence>
<evidence type="ECO:0008006" key="4">
    <source>
        <dbReference type="Google" id="ProtNLM"/>
    </source>
</evidence>
<dbReference type="InterPro" id="IPR001343">
    <property type="entry name" value="Hemolysn_Ca-bd"/>
</dbReference>
<dbReference type="Gene3D" id="2.150.10.10">
    <property type="entry name" value="Serralysin-like metalloprotease, C-terminal"/>
    <property type="match status" value="1"/>
</dbReference>
<comment type="caution">
    <text evidence="2">The sequence shown here is derived from an EMBL/GenBank/DDBJ whole genome shotgun (WGS) entry which is preliminary data.</text>
</comment>
<dbReference type="PRINTS" id="PR00313">
    <property type="entry name" value="CABNDNGRPT"/>
</dbReference>
<dbReference type="InterPro" id="IPR011049">
    <property type="entry name" value="Serralysin-like_metalloprot_C"/>
</dbReference>
<dbReference type="Proteomes" id="UP000766629">
    <property type="component" value="Unassembled WGS sequence"/>
</dbReference>
<sequence>MELLIFLALAGSAIAVGFDRAENSGQETAGPAEPDTPVEPDPQPQSIQLSGTAGTDDVLDGGDGNDTLTGNAGDLDLLAGGNGDDELHLGADNTARGGAGADRFVLGDEGSRHTLIEDFELGADRLALTPYHSGYVELIEAEDGTGLRYIDTLNNQTILTLPGVSLDEGETLQVDFLTRGATLTAPCALKVPAEPRRSPWMRSAAHRAATHWTAPQAMI</sequence>
<keyword evidence="3" id="KW-1185">Reference proteome</keyword>
<organism evidence="2 3">
    <name type="scientific">Leisingera daeponensis</name>
    <dbReference type="NCBI Taxonomy" id="405746"/>
    <lineage>
        <taxon>Bacteria</taxon>
        <taxon>Pseudomonadati</taxon>
        <taxon>Pseudomonadota</taxon>
        <taxon>Alphaproteobacteria</taxon>
        <taxon>Rhodobacterales</taxon>
        <taxon>Roseobacteraceae</taxon>
        <taxon>Leisingera</taxon>
    </lineage>
</organism>